<keyword evidence="3 6" id="KW-0812">Transmembrane</keyword>
<evidence type="ECO:0000256" key="2">
    <source>
        <dbReference type="ARBA" id="ARBA00009877"/>
    </source>
</evidence>
<sequence length="394" mass="42882">MISSGSVLSAGRIRFAPKSRALSQIAARNYHALHRSPSSVLFAVAASRSKPPNINQLPGHTQLQPRRPFSAVSALGTTLATTQHLFTELHNVTGTPWFLTIPLIALAINLVCRFPLSIYIRRIVIRRAKLKPLFQAWTTRHAQDIMLDPKVASKPQPARGAEIEARVKKTSKRIFKVWGVQRYKDFSALGVFPVWLIGIEALRRMCGGPRGLIGTLVFGLDEKTTAPTGEAIAASSSPADVVSVADIAQDIIPASADPSLATGGCLWFPDLMVADPLHILPVALSTVLVLNVLPRSQVGIRRVFGLDANQHEVVESKTPQRLTRALLVVAVAIGPATMDLPAALHLYWLSSATLTLLQAELLAKIMPMPKEKVKPCSKNESIYLRPARPETKQS</sequence>
<evidence type="ECO:0000256" key="1">
    <source>
        <dbReference type="ARBA" id="ARBA00004141"/>
    </source>
</evidence>
<keyword evidence="5 6" id="KW-0472">Membrane</keyword>
<name>A0AA39WDV9_9PEZI</name>
<keyword evidence="8" id="KW-1185">Reference proteome</keyword>
<evidence type="ECO:0000313" key="7">
    <source>
        <dbReference type="EMBL" id="KAK0613599.1"/>
    </source>
</evidence>
<dbReference type="Proteomes" id="UP001175000">
    <property type="component" value="Unassembled WGS sequence"/>
</dbReference>
<evidence type="ECO:0000256" key="4">
    <source>
        <dbReference type="ARBA" id="ARBA00022989"/>
    </source>
</evidence>
<feature type="transmembrane region" description="Helical" evidence="6">
    <location>
        <begin position="97"/>
        <end position="120"/>
    </location>
</feature>
<evidence type="ECO:0000313" key="8">
    <source>
        <dbReference type="Proteomes" id="UP001175000"/>
    </source>
</evidence>
<protein>
    <submittedName>
        <fullName evidence="7">Uncharacterized protein</fullName>
    </submittedName>
</protein>
<comment type="caution">
    <text evidence="7">The sequence shown here is derived from an EMBL/GenBank/DDBJ whole genome shotgun (WGS) entry which is preliminary data.</text>
</comment>
<feature type="transmembrane region" description="Helical" evidence="6">
    <location>
        <begin position="322"/>
        <end position="338"/>
    </location>
</feature>
<dbReference type="InterPro" id="IPR001708">
    <property type="entry name" value="YidC/ALB3/OXA1/COX18"/>
</dbReference>
<keyword evidence="4 6" id="KW-1133">Transmembrane helix</keyword>
<dbReference type="GO" id="GO:0033617">
    <property type="term" value="P:mitochondrial respiratory chain complex IV assembly"/>
    <property type="evidence" value="ECO:0007669"/>
    <property type="project" value="TreeGrafter"/>
</dbReference>
<evidence type="ECO:0000256" key="6">
    <source>
        <dbReference type="SAM" id="Phobius"/>
    </source>
</evidence>
<organism evidence="7 8">
    <name type="scientific">Immersiella caudata</name>
    <dbReference type="NCBI Taxonomy" id="314043"/>
    <lineage>
        <taxon>Eukaryota</taxon>
        <taxon>Fungi</taxon>
        <taxon>Dikarya</taxon>
        <taxon>Ascomycota</taxon>
        <taxon>Pezizomycotina</taxon>
        <taxon>Sordariomycetes</taxon>
        <taxon>Sordariomycetidae</taxon>
        <taxon>Sordariales</taxon>
        <taxon>Lasiosphaeriaceae</taxon>
        <taxon>Immersiella</taxon>
    </lineage>
</organism>
<proteinExistence type="inferred from homology"/>
<dbReference type="GO" id="GO:0032979">
    <property type="term" value="P:protein insertion into mitochondrial inner membrane from matrix"/>
    <property type="evidence" value="ECO:0007669"/>
    <property type="project" value="TreeGrafter"/>
</dbReference>
<comment type="similarity">
    <text evidence="2">Belongs to the OXA1/ALB3/YidC family.</text>
</comment>
<dbReference type="GO" id="GO:0032977">
    <property type="term" value="F:membrane insertase activity"/>
    <property type="evidence" value="ECO:0007669"/>
    <property type="project" value="InterPro"/>
</dbReference>
<accession>A0AA39WDV9</accession>
<reference evidence="7" key="1">
    <citation type="submission" date="2023-06" db="EMBL/GenBank/DDBJ databases">
        <title>Genome-scale phylogeny and comparative genomics of the fungal order Sordariales.</title>
        <authorList>
            <consortium name="Lawrence Berkeley National Laboratory"/>
            <person name="Hensen N."/>
            <person name="Bonometti L."/>
            <person name="Westerberg I."/>
            <person name="Brannstrom I.O."/>
            <person name="Guillou S."/>
            <person name="Cros-Aarteil S."/>
            <person name="Calhoun S."/>
            <person name="Haridas S."/>
            <person name="Kuo A."/>
            <person name="Mondo S."/>
            <person name="Pangilinan J."/>
            <person name="Riley R."/>
            <person name="Labutti K."/>
            <person name="Andreopoulos B."/>
            <person name="Lipzen A."/>
            <person name="Chen C."/>
            <person name="Yanf M."/>
            <person name="Daum C."/>
            <person name="Ng V."/>
            <person name="Clum A."/>
            <person name="Steindorff A."/>
            <person name="Ohm R."/>
            <person name="Martin F."/>
            <person name="Silar P."/>
            <person name="Natvig D."/>
            <person name="Lalanne C."/>
            <person name="Gautier V."/>
            <person name="Ament-Velasquez S.L."/>
            <person name="Kruys A."/>
            <person name="Hutchinson M.I."/>
            <person name="Powell A.J."/>
            <person name="Barry K."/>
            <person name="Miller A.N."/>
            <person name="Grigoriev I.V."/>
            <person name="Debuchy R."/>
            <person name="Gladieux P."/>
            <person name="Thoren M.H."/>
            <person name="Johannesson H."/>
        </authorList>
    </citation>
    <scope>NUCLEOTIDE SEQUENCE</scope>
    <source>
        <strain evidence="7">CBS 606.72</strain>
    </source>
</reference>
<dbReference type="PANTHER" id="PTHR12428">
    <property type="entry name" value="OXA1"/>
    <property type="match status" value="1"/>
</dbReference>
<comment type="subcellular location">
    <subcellularLocation>
        <location evidence="1">Membrane</location>
        <topology evidence="1">Multi-pass membrane protein</topology>
    </subcellularLocation>
</comment>
<dbReference type="GO" id="GO:0005743">
    <property type="term" value="C:mitochondrial inner membrane"/>
    <property type="evidence" value="ECO:0007669"/>
    <property type="project" value="TreeGrafter"/>
</dbReference>
<evidence type="ECO:0000256" key="5">
    <source>
        <dbReference type="ARBA" id="ARBA00023136"/>
    </source>
</evidence>
<dbReference type="EMBL" id="JAULSU010000006">
    <property type="protein sequence ID" value="KAK0613599.1"/>
    <property type="molecule type" value="Genomic_DNA"/>
</dbReference>
<evidence type="ECO:0000256" key="3">
    <source>
        <dbReference type="ARBA" id="ARBA00022692"/>
    </source>
</evidence>
<dbReference type="AlphaFoldDB" id="A0AA39WDV9"/>
<gene>
    <name evidence="7" type="ORF">B0T14DRAFT_282031</name>
</gene>
<dbReference type="PANTHER" id="PTHR12428:SF65">
    <property type="entry name" value="CYTOCHROME C OXIDASE ASSEMBLY PROTEIN COX18, MITOCHONDRIAL"/>
    <property type="match status" value="1"/>
</dbReference>